<dbReference type="AlphaFoldDB" id="K0SB10"/>
<evidence type="ECO:0000256" key="10">
    <source>
        <dbReference type="ARBA" id="ARBA00022840"/>
    </source>
</evidence>
<accession>K0SB10</accession>
<evidence type="ECO:0000256" key="9">
    <source>
        <dbReference type="ARBA" id="ARBA00022837"/>
    </source>
</evidence>
<dbReference type="PANTHER" id="PTHR24347">
    <property type="entry name" value="SERINE/THREONINE-PROTEIN KINASE"/>
    <property type="match status" value="1"/>
</dbReference>
<dbReference type="EC" id="2.7.11.1" evidence="2"/>
<evidence type="ECO:0000256" key="12">
    <source>
        <dbReference type="ARBA" id="ARBA00047899"/>
    </source>
</evidence>
<dbReference type="OrthoDB" id="1660323at2759"/>
<keyword evidence="6" id="KW-0677">Repeat</keyword>
<keyword evidence="7 14" id="KW-0547">Nucleotide-binding</keyword>
<dbReference type="Gene3D" id="1.10.510.10">
    <property type="entry name" value="Transferase(Phosphotransferase) domain 1"/>
    <property type="match status" value="1"/>
</dbReference>
<organism evidence="17 18">
    <name type="scientific">Thalassiosira oceanica</name>
    <name type="common">Marine diatom</name>
    <dbReference type="NCBI Taxonomy" id="159749"/>
    <lineage>
        <taxon>Eukaryota</taxon>
        <taxon>Sar</taxon>
        <taxon>Stramenopiles</taxon>
        <taxon>Ochrophyta</taxon>
        <taxon>Bacillariophyta</taxon>
        <taxon>Coscinodiscophyceae</taxon>
        <taxon>Thalassiosirophycidae</taxon>
        <taxon>Thalassiosirales</taxon>
        <taxon>Thalassiosiraceae</taxon>
        <taxon>Thalassiosira</taxon>
    </lineage>
</organism>
<dbReference type="Pfam" id="PF00069">
    <property type="entry name" value="Pkinase"/>
    <property type="match status" value="1"/>
</dbReference>
<feature type="domain" description="Protein kinase" evidence="16">
    <location>
        <begin position="229"/>
        <end position="364"/>
    </location>
</feature>
<evidence type="ECO:0000313" key="18">
    <source>
        <dbReference type="Proteomes" id="UP000266841"/>
    </source>
</evidence>
<keyword evidence="10 14" id="KW-0067">ATP-binding</keyword>
<keyword evidence="3" id="KW-0723">Serine/threonine-protein kinase</keyword>
<dbReference type="GO" id="GO:0046872">
    <property type="term" value="F:metal ion binding"/>
    <property type="evidence" value="ECO:0007669"/>
    <property type="project" value="UniProtKB-KW"/>
</dbReference>
<comment type="caution">
    <text evidence="17">The sequence shown here is derived from an EMBL/GenBank/DDBJ whole genome shotgun (WGS) entry which is preliminary data.</text>
</comment>
<evidence type="ECO:0000256" key="11">
    <source>
        <dbReference type="ARBA" id="ARBA00024334"/>
    </source>
</evidence>
<dbReference type="PROSITE" id="PS00107">
    <property type="entry name" value="PROTEIN_KINASE_ATP"/>
    <property type="match status" value="1"/>
</dbReference>
<evidence type="ECO:0000313" key="17">
    <source>
        <dbReference type="EMBL" id="EJK62490.1"/>
    </source>
</evidence>
<dbReference type="PROSITE" id="PS50011">
    <property type="entry name" value="PROTEIN_KINASE_DOM"/>
    <property type="match status" value="1"/>
</dbReference>
<dbReference type="EMBL" id="AGNL01018837">
    <property type="protein sequence ID" value="EJK62490.1"/>
    <property type="molecule type" value="Genomic_DNA"/>
</dbReference>
<sequence length="364" mass="39388">KKLPETDAEAASPAVDRLSFLGSIPFSSPPSPQPVGSLLSPHPGDTIPTTGKSPASRAAHPKARRTMGIGRSRPTFIHNDLRDSVHAVADGHENSASSCLACLCPPGRSSSPKSLRSRGSRTVLGGSYDDELDDQLGSPVPDTPDAMRRVRDAAIQQYMSSNGGEEKKSGSFLGTMTKESSKYFGLERESSKLALNEMDGADGSDGGGTTSNAEICDGPDAEARLNRKYELCEVLGVGSTSTVHRCVHLATGESRACKVVDKVEIDAQSAAMANQFYTEIKTLRSLRHPNIITLYDVYVTEDKIYIVMELMHGGELFDYVVQKGTLTEEEASRIVRKVTDAMVYMHSKNVIHRVSLGLILRFRT</sequence>
<evidence type="ECO:0000256" key="7">
    <source>
        <dbReference type="ARBA" id="ARBA00022741"/>
    </source>
</evidence>
<gene>
    <name evidence="17" type="ORF">THAOC_16894</name>
</gene>
<evidence type="ECO:0000256" key="15">
    <source>
        <dbReference type="SAM" id="MobiDB-lite"/>
    </source>
</evidence>
<proteinExistence type="inferred from homology"/>
<dbReference type="Proteomes" id="UP000266841">
    <property type="component" value="Unassembled WGS sequence"/>
</dbReference>
<keyword evidence="4" id="KW-0808">Transferase</keyword>
<reference evidence="17 18" key="1">
    <citation type="journal article" date="2012" name="Genome Biol.">
        <title>Genome and low-iron response of an oceanic diatom adapted to chronic iron limitation.</title>
        <authorList>
            <person name="Lommer M."/>
            <person name="Specht M."/>
            <person name="Roy A.S."/>
            <person name="Kraemer L."/>
            <person name="Andreson R."/>
            <person name="Gutowska M.A."/>
            <person name="Wolf J."/>
            <person name="Bergner S.V."/>
            <person name="Schilhabel M.B."/>
            <person name="Klostermeier U.C."/>
            <person name="Beiko R.G."/>
            <person name="Rosenstiel P."/>
            <person name="Hippler M."/>
            <person name="Laroche J."/>
        </authorList>
    </citation>
    <scope>NUCLEOTIDE SEQUENCE [LARGE SCALE GENOMIC DNA]</scope>
    <source>
        <strain evidence="17 18">CCMP1005</strain>
    </source>
</reference>
<dbReference type="eggNOG" id="KOG0586">
    <property type="taxonomic scope" value="Eukaryota"/>
</dbReference>
<comment type="catalytic activity">
    <reaction evidence="13">
        <text>L-seryl-[protein] + ATP = O-phospho-L-seryl-[protein] + ADP + H(+)</text>
        <dbReference type="Rhea" id="RHEA:17989"/>
        <dbReference type="Rhea" id="RHEA-COMP:9863"/>
        <dbReference type="Rhea" id="RHEA-COMP:11604"/>
        <dbReference type="ChEBI" id="CHEBI:15378"/>
        <dbReference type="ChEBI" id="CHEBI:29999"/>
        <dbReference type="ChEBI" id="CHEBI:30616"/>
        <dbReference type="ChEBI" id="CHEBI:83421"/>
        <dbReference type="ChEBI" id="CHEBI:456216"/>
        <dbReference type="EC" id="2.7.11.1"/>
    </reaction>
</comment>
<dbReference type="FunFam" id="3.30.200.20:FF:000315">
    <property type="entry name" value="Calcium-dependent protein kinase 3"/>
    <property type="match status" value="1"/>
</dbReference>
<comment type="cofactor">
    <cofactor evidence="1">
        <name>Mg(2+)</name>
        <dbReference type="ChEBI" id="CHEBI:18420"/>
    </cofactor>
</comment>
<evidence type="ECO:0000256" key="6">
    <source>
        <dbReference type="ARBA" id="ARBA00022737"/>
    </source>
</evidence>
<feature type="region of interest" description="Disordered" evidence="15">
    <location>
        <begin position="20"/>
        <end position="75"/>
    </location>
</feature>
<dbReference type="SMART" id="SM00220">
    <property type="entry name" value="S_TKc"/>
    <property type="match status" value="1"/>
</dbReference>
<evidence type="ECO:0000256" key="13">
    <source>
        <dbReference type="ARBA" id="ARBA00048679"/>
    </source>
</evidence>
<evidence type="ECO:0000256" key="4">
    <source>
        <dbReference type="ARBA" id="ARBA00022679"/>
    </source>
</evidence>
<evidence type="ECO:0000256" key="14">
    <source>
        <dbReference type="PROSITE-ProRule" id="PRU10141"/>
    </source>
</evidence>
<evidence type="ECO:0000256" key="5">
    <source>
        <dbReference type="ARBA" id="ARBA00022723"/>
    </source>
</evidence>
<evidence type="ECO:0000256" key="3">
    <source>
        <dbReference type="ARBA" id="ARBA00022527"/>
    </source>
</evidence>
<dbReference type="GO" id="GO:0005524">
    <property type="term" value="F:ATP binding"/>
    <property type="evidence" value="ECO:0007669"/>
    <property type="project" value="UniProtKB-UniRule"/>
</dbReference>
<dbReference type="GO" id="GO:0004674">
    <property type="term" value="F:protein serine/threonine kinase activity"/>
    <property type="evidence" value="ECO:0007669"/>
    <property type="project" value="UniProtKB-KW"/>
</dbReference>
<name>K0SB10_THAOC</name>
<evidence type="ECO:0000256" key="8">
    <source>
        <dbReference type="ARBA" id="ARBA00022777"/>
    </source>
</evidence>
<dbReference type="InterPro" id="IPR017441">
    <property type="entry name" value="Protein_kinase_ATP_BS"/>
</dbReference>
<keyword evidence="18" id="KW-1185">Reference proteome</keyword>
<keyword evidence="9" id="KW-0106">Calcium</keyword>
<comment type="similarity">
    <text evidence="11">Belongs to the protein kinase superfamily. Ser/Thr protein kinase family. CDPK subfamily.</text>
</comment>
<dbReference type="SUPFAM" id="SSF56112">
    <property type="entry name" value="Protein kinase-like (PK-like)"/>
    <property type="match status" value="1"/>
</dbReference>
<comment type="catalytic activity">
    <reaction evidence="12">
        <text>L-threonyl-[protein] + ATP = O-phospho-L-threonyl-[protein] + ADP + H(+)</text>
        <dbReference type="Rhea" id="RHEA:46608"/>
        <dbReference type="Rhea" id="RHEA-COMP:11060"/>
        <dbReference type="Rhea" id="RHEA-COMP:11605"/>
        <dbReference type="ChEBI" id="CHEBI:15378"/>
        <dbReference type="ChEBI" id="CHEBI:30013"/>
        <dbReference type="ChEBI" id="CHEBI:30616"/>
        <dbReference type="ChEBI" id="CHEBI:61977"/>
        <dbReference type="ChEBI" id="CHEBI:456216"/>
        <dbReference type="EC" id="2.7.11.1"/>
    </reaction>
</comment>
<evidence type="ECO:0000256" key="1">
    <source>
        <dbReference type="ARBA" id="ARBA00001946"/>
    </source>
</evidence>
<feature type="non-terminal residue" evidence="17">
    <location>
        <position position="1"/>
    </location>
</feature>
<dbReference type="InterPro" id="IPR000719">
    <property type="entry name" value="Prot_kinase_dom"/>
</dbReference>
<protein>
    <recommendedName>
        <fullName evidence="2">non-specific serine/threonine protein kinase</fullName>
        <ecNumber evidence="2">2.7.11.1</ecNumber>
    </recommendedName>
</protein>
<evidence type="ECO:0000256" key="2">
    <source>
        <dbReference type="ARBA" id="ARBA00012513"/>
    </source>
</evidence>
<feature type="binding site" evidence="14">
    <location>
        <position position="258"/>
    </location>
    <ligand>
        <name>ATP</name>
        <dbReference type="ChEBI" id="CHEBI:30616"/>
    </ligand>
</feature>
<dbReference type="InterPro" id="IPR011009">
    <property type="entry name" value="Kinase-like_dom_sf"/>
</dbReference>
<keyword evidence="5" id="KW-0479">Metal-binding</keyword>
<evidence type="ECO:0000259" key="16">
    <source>
        <dbReference type="PROSITE" id="PS50011"/>
    </source>
</evidence>
<feature type="region of interest" description="Disordered" evidence="15">
    <location>
        <begin position="107"/>
        <end position="145"/>
    </location>
</feature>
<keyword evidence="8" id="KW-0418">Kinase</keyword>